<evidence type="ECO:0000256" key="4">
    <source>
        <dbReference type="ARBA" id="ARBA00023163"/>
    </source>
</evidence>
<dbReference type="GO" id="GO:0003700">
    <property type="term" value="F:DNA-binding transcription factor activity"/>
    <property type="evidence" value="ECO:0007669"/>
    <property type="project" value="InterPro"/>
</dbReference>
<evidence type="ECO:0000256" key="5">
    <source>
        <dbReference type="SAM" id="Phobius"/>
    </source>
</evidence>
<dbReference type="PRINTS" id="PR00039">
    <property type="entry name" value="HTHLYSR"/>
</dbReference>
<dbReference type="SUPFAM" id="SSF53850">
    <property type="entry name" value="Periplasmic binding protein-like II"/>
    <property type="match status" value="1"/>
</dbReference>
<gene>
    <name evidence="7" type="primary">palR</name>
</gene>
<dbReference type="InterPro" id="IPR036388">
    <property type="entry name" value="WH-like_DNA-bd_sf"/>
</dbReference>
<reference evidence="7" key="1">
    <citation type="journal article" date="2003" name="J. Biol. Chem.">
        <title>The purification and characterization of phosphonopyruvate hydrolase, a novel carbon-phosphorus bond cleavage enzyme from Variovorax sp Pal2.</title>
        <authorList>
            <person name="Kulakova A.N."/>
            <person name="Wisdom G.B."/>
            <person name="Kulakov L.A."/>
            <person name="Quinn J.P."/>
        </authorList>
    </citation>
    <scope>NUCLEOTIDE SEQUENCE</scope>
    <source>
        <strain evidence="7">Pal2</strain>
    </source>
</reference>
<reference evidence="7" key="2">
    <citation type="journal article" date="2009" name="FEMS Microbiol. Lett.">
        <title>Expression of the phosphonoalanine-degradative gene cluster from Variovorax sp. Pal2 is induced by growth on phosphonoalanine and phosphonopyruvate.</title>
        <authorList>
            <person name="Kulakova A.N."/>
            <person name="Kulakov L.A."/>
            <person name="Villarreal-Chiu J.F."/>
            <person name="Gilbert J.A."/>
            <person name="McGrath J.W."/>
            <person name="Quinn J.P."/>
        </authorList>
    </citation>
    <scope>NUCLEOTIDE SEQUENCE</scope>
    <source>
        <strain evidence="7">Pal2</strain>
    </source>
</reference>
<organism evidence="7">
    <name type="scientific">Variovorax sp. (strain Pal2)</name>
    <dbReference type="NCBI Taxonomy" id="218557"/>
    <lineage>
        <taxon>Bacteria</taxon>
        <taxon>Pseudomonadati</taxon>
        <taxon>Pseudomonadota</taxon>
        <taxon>Betaproteobacteria</taxon>
        <taxon>Burkholderiales</taxon>
        <taxon>Comamonadaceae</taxon>
        <taxon>Variovorax</taxon>
    </lineage>
</organism>
<dbReference type="PROSITE" id="PS50931">
    <property type="entry name" value="HTH_LYSR"/>
    <property type="match status" value="1"/>
</dbReference>
<evidence type="ECO:0000256" key="1">
    <source>
        <dbReference type="ARBA" id="ARBA00009437"/>
    </source>
</evidence>
<feature type="transmembrane region" description="Helical" evidence="5">
    <location>
        <begin position="200"/>
        <end position="218"/>
    </location>
</feature>
<proteinExistence type="inferred from homology"/>
<dbReference type="GO" id="GO:0006351">
    <property type="term" value="P:DNA-templated transcription"/>
    <property type="evidence" value="ECO:0007669"/>
    <property type="project" value="TreeGrafter"/>
</dbReference>
<comment type="similarity">
    <text evidence="1">Belongs to the LysR transcriptional regulatory family.</text>
</comment>
<keyword evidence="4" id="KW-0804">Transcription</keyword>
<dbReference type="EMBL" id="AY179862">
    <property type="protein sequence ID" value="ABR13820.1"/>
    <property type="molecule type" value="Genomic_DNA"/>
</dbReference>
<dbReference type="Pfam" id="PF03466">
    <property type="entry name" value="LysR_substrate"/>
    <property type="match status" value="1"/>
</dbReference>
<dbReference type="Pfam" id="PF00126">
    <property type="entry name" value="HTH_1"/>
    <property type="match status" value="1"/>
</dbReference>
<feature type="transmembrane region" description="Helical" evidence="5">
    <location>
        <begin position="224"/>
        <end position="245"/>
    </location>
</feature>
<name>A5PIV3_VARSP</name>
<dbReference type="GO" id="GO:0043565">
    <property type="term" value="F:sequence-specific DNA binding"/>
    <property type="evidence" value="ECO:0007669"/>
    <property type="project" value="TreeGrafter"/>
</dbReference>
<dbReference type="InterPro" id="IPR000847">
    <property type="entry name" value="LysR_HTH_N"/>
</dbReference>
<dbReference type="PANTHER" id="PTHR30537">
    <property type="entry name" value="HTH-TYPE TRANSCRIPTIONAL REGULATOR"/>
    <property type="match status" value="1"/>
</dbReference>
<dbReference type="AlphaFoldDB" id="A5PIV3"/>
<evidence type="ECO:0000313" key="7">
    <source>
        <dbReference type="EMBL" id="ABR13820.1"/>
    </source>
</evidence>
<evidence type="ECO:0000256" key="3">
    <source>
        <dbReference type="ARBA" id="ARBA00023125"/>
    </source>
</evidence>
<sequence length="297" mass="31964">MSSDHERATEVPLTPLRAFVAVGRHGNFTRAGAALGVTQGAVSRHIASLEAFAGGRLFHRRGSTVEFTPSGLQLFEAVKDAMSTIEMTMQLLAQRGRKHDRLKVRTSMPSFAMTVVVPALGAYTAQHGVQIDLITSLAPPEPSDDFDVLITRDLSVPGTESWELMREELVCVASPSLLEKHRARSKSGWPLVAARSRPDVIATWAIAAGIATESLYVVATYDHLFLAITAAIGGTGFLVVPKLLVLDPLRDGTLVLADGQSIGSGASYLAYVSTHSAHAQSAGDFCRWLKGMLRERM</sequence>
<keyword evidence="2" id="KW-0805">Transcription regulation</keyword>
<dbReference type="InterPro" id="IPR005119">
    <property type="entry name" value="LysR_subst-bd"/>
</dbReference>
<dbReference type="InterPro" id="IPR058163">
    <property type="entry name" value="LysR-type_TF_proteobact-type"/>
</dbReference>
<dbReference type="PANTHER" id="PTHR30537:SF74">
    <property type="entry name" value="HTH-TYPE TRANSCRIPTIONAL REGULATOR TRPI"/>
    <property type="match status" value="1"/>
</dbReference>
<evidence type="ECO:0000259" key="6">
    <source>
        <dbReference type="PROSITE" id="PS50931"/>
    </source>
</evidence>
<dbReference type="Gene3D" id="3.40.190.10">
    <property type="entry name" value="Periplasmic binding protein-like II"/>
    <property type="match status" value="2"/>
</dbReference>
<evidence type="ECO:0000256" key="2">
    <source>
        <dbReference type="ARBA" id="ARBA00023015"/>
    </source>
</evidence>
<feature type="domain" description="HTH lysR-type" evidence="6">
    <location>
        <begin position="11"/>
        <end position="68"/>
    </location>
</feature>
<dbReference type="InterPro" id="IPR036390">
    <property type="entry name" value="WH_DNA-bd_sf"/>
</dbReference>
<accession>A5PIV3</accession>
<dbReference type="SUPFAM" id="SSF46785">
    <property type="entry name" value="Winged helix' DNA-binding domain"/>
    <property type="match status" value="1"/>
</dbReference>
<dbReference type="Gene3D" id="1.10.10.10">
    <property type="entry name" value="Winged helix-like DNA-binding domain superfamily/Winged helix DNA-binding domain"/>
    <property type="match status" value="1"/>
</dbReference>
<keyword evidence="5" id="KW-0472">Membrane</keyword>
<keyword evidence="5" id="KW-1133">Transmembrane helix</keyword>
<protein>
    <submittedName>
        <fullName evidence="7">PalR</fullName>
    </submittedName>
</protein>
<keyword evidence="3" id="KW-0238">DNA-binding</keyword>
<keyword evidence="5" id="KW-0812">Transmembrane</keyword>